<dbReference type="GO" id="GO:0048476">
    <property type="term" value="C:Holliday junction resolvase complex"/>
    <property type="evidence" value="ECO:0007669"/>
    <property type="project" value="UniProtKB-UniRule"/>
</dbReference>
<dbReference type="SUPFAM" id="SSF47781">
    <property type="entry name" value="RuvA domain 2-like"/>
    <property type="match status" value="1"/>
</dbReference>
<dbReference type="Gene3D" id="1.10.150.20">
    <property type="entry name" value="5' to 3' exonuclease, C-terminal subdomain"/>
    <property type="match status" value="1"/>
</dbReference>
<gene>
    <name evidence="6 8" type="primary">ruvA</name>
    <name evidence="8" type="ordered locus">AAur_2298</name>
</gene>
<dbReference type="Pfam" id="PF01330">
    <property type="entry name" value="RuvA_N"/>
    <property type="match status" value="1"/>
</dbReference>
<evidence type="ECO:0000256" key="2">
    <source>
        <dbReference type="ARBA" id="ARBA00022763"/>
    </source>
</evidence>
<keyword evidence="8" id="KW-0547">Nucleotide-binding</keyword>
<sequence>MAAILRRRSRQYFRSRVLISFLRGTVAHVGLSTAVIDLNGAGMSVYATPQTLSHLKTGSEAKLFTSMIVREDSLTLFGFADDDEREVFDVLLSVSGVGPRLALAVLAVHEPEAIRVAAHTGDSKTFTKVPGIGPKVAGRIVLELAGKLVPHGTSTGTAPAAAPNAEWKPQVVAAMTSLGWSEKDANGSIDKAMADSPELVDAGNVAQILRATLRWLGQDGARAGNRVGSRG</sequence>
<dbReference type="NCBIfam" id="TIGR00084">
    <property type="entry name" value="ruvA"/>
    <property type="match status" value="1"/>
</dbReference>
<dbReference type="InterPro" id="IPR003583">
    <property type="entry name" value="Hlx-hairpin-Hlx_DNA-bd_motif"/>
</dbReference>
<evidence type="ECO:0000256" key="5">
    <source>
        <dbReference type="ARBA" id="ARBA00023204"/>
    </source>
</evidence>
<dbReference type="Pfam" id="PF14520">
    <property type="entry name" value="HHH_5"/>
    <property type="match status" value="1"/>
</dbReference>
<dbReference type="KEGG" id="aau:AAur_2298"/>
<dbReference type="GO" id="GO:0006281">
    <property type="term" value="P:DNA repair"/>
    <property type="evidence" value="ECO:0007669"/>
    <property type="project" value="UniProtKB-UniRule"/>
</dbReference>
<dbReference type="EMBL" id="CP000474">
    <property type="protein sequence ID" value="ABM07411.1"/>
    <property type="molecule type" value="Genomic_DNA"/>
</dbReference>
<dbReference type="CDD" id="cd14332">
    <property type="entry name" value="UBA_RuvA_C"/>
    <property type="match status" value="1"/>
</dbReference>
<dbReference type="InterPro" id="IPR011114">
    <property type="entry name" value="RuvA_C"/>
</dbReference>
<dbReference type="STRING" id="290340.AAur_2298"/>
<feature type="region of interest" description="Domain III" evidence="6">
    <location>
        <begin position="170"/>
        <end position="231"/>
    </location>
</feature>
<name>A1R725_PAEAT</name>
<evidence type="ECO:0000259" key="7">
    <source>
        <dbReference type="SMART" id="SM00278"/>
    </source>
</evidence>
<dbReference type="AlphaFoldDB" id="A1R725"/>
<keyword evidence="3 6" id="KW-0238">DNA-binding</keyword>
<comment type="subunit">
    <text evidence="6">Homotetramer. Forms an RuvA(8)-RuvB(12)-Holliday junction (HJ) complex. HJ DNA is sandwiched between 2 RuvA tetramers; dsDNA enters through RuvA and exits via RuvB. An RuvB hexamer assembles on each DNA strand where it exits the tetramer. Each RuvB hexamer is contacted by two RuvA subunits (via domain III) on 2 adjacent RuvB subunits; this complex drives branch migration. In the full resolvosome a probable DNA-RuvA(4)-RuvB(12)-RuvC(2) complex forms which resolves the HJ.</text>
</comment>
<keyword evidence="9" id="KW-1185">Reference proteome</keyword>
<keyword evidence="8" id="KW-0067">ATP-binding</keyword>
<dbReference type="Pfam" id="PF07499">
    <property type="entry name" value="RuvA_C"/>
    <property type="match status" value="1"/>
</dbReference>
<dbReference type="InterPro" id="IPR036267">
    <property type="entry name" value="RuvA_C_sf"/>
</dbReference>
<dbReference type="GO" id="GO:0005524">
    <property type="term" value="F:ATP binding"/>
    <property type="evidence" value="ECO:0007669"/>
    <property type="project" value="InterPro"/>
</dbReference>
<keyword evidence="5 6" id="KW-0234">DNA repair</keyword>
<dbReference type="InterPro" id="IPR013849">
    <property type="entry name" value="DNA_helicase_Holl-junc_RuvA_I"/>
</dbReference>
<dbReference type="HOGENOM" id="CLU_087936_2_1_11"/>
<dbReference type="HAMAP" id="MF_00031">
    <property type="entry name" value="DNA_HJ_migration_RuvA"/>
    <property type="match status" value="1"/>
</dbReference>
<protein>
    <recommendedName>
        <fullName evidence="6">Holliday junction branch migration complex subunit RuvA</fullName>
    </recommendedName>
</protein>
<evidence type="ECO:0000256" key="3">
    <source>
        <dbReference type="ARBA" id="ARBA00023125"/>
    </source>
</evidence>
<dbReference type="GO" id="GO:0005737">
    <property type="term" value="C:cytoplasm"/>
    <property type="evidence" value="ECO:0007669"/>
    <property type="project" value="UniProtKB-SubCell"/>
</dbReference>
<dbReference type="InterPro" id="IPR000085">
    <property type="entry name" value="RuvA"/>
</dbReference>
<dbReference type="SUPFAM" id="SSF46929">
    <property type="entry name" value="DNA helicase RuvA subunit, C-terminal domain"/>
    <property type="match status" value="1"/>
</dbReference>
<comment type="subcellular location">
    <subcellularLocation>
        <location evidence="6">Cytoplasm</location>
    </subcellularLocation>
</comment>
<comment type="caution">
    <text evidence="6">Lacks conserved residue(s) required for the propagation of feature annotation.</text>
</comment>
<dbReference type="eggNOG" id="COG0632">
    <property type="taxonomic scope" value="Bacteria"/>
</dbReference>
<proteinExistence type="inferred from homology"/>
<organism evidence="8 9">
    <name type="scientific">Paenarthrobacter aurescens (strain TC1)</name>
    <dbReference type="NCBI Taxonomy" id="290340"/>
    <lineage>
        <taxon>Bacteria</taxon>
        <taxon>Bacillati</taxon>
        <taxon>Actinomycetota</taxon>
        <taxon>Actinomycetes</taxon>
        <taxon>Micrococcales</taxon>
        <taxon>Micrococcaceae</taxon>
        <taxon>Paenarthrobacter</taxon>
    </lineage>
</organism>
<comment type="domain">
    <text evidence="6">Has three domains with a flexible linker between the domains II and III and assumes an 'L' shape. Domain III is highly mobile and contacts RuvB.</text>
</comment>
<dbReference type="SMART" id="SM00278">
    <property type="entry name" value="HhH1"/>
    <property type="match status" value="2"/>
</dbReference>
<accession>A1R725</accession>
<dbReference type="Proteomes" id="UP000000637">
    <property type="component" value="Chromosome"/>
</dbReference>
<keyword evidence="8" id="KW-0347">Helicase</keyword>
<evidence type="ECO:0000313" key="8">
    <source>
        <dbReference type="EMBL" id="ABM07411.1"/>
    </source>
</evidence>
<reference evidence="8 9" key="1">
    <citation type="journal article" date="2006" name="PLoS Genet.">
        <title>Secrets of soil survival revealed by the genome sequence of Arthrobacter aurescens TC1.</title>
        <authorList>
            <person name="Mongodin E.F."/>
            <person name="Shapir N."/>
            <person name="Daugherty S.C."/>
            <person name="DeBoy R.T."/>
            <person name="Emerson J.B."/>
            <person name="Shvartzbeyn A."/>
            <person name="Radune D."/>
            <person name="Vamathevan J."/>
            <person name="Riggs F."/>
            <person name="Grinberg V."/>
            <person name="Khouri H."/>
            <person name="Wackett L.P."/>
            <person name="Nelson K.E."/>
            <person name="Sadowsky M.J."/>
        </authorList>
    </citation>
    <scope>NUCLEOTIDE SEQUENCE [LARGE SCALE GENOMIC DNA]</scope>
    <source>
        <strain evidence="8 9">TC1</strain>
    </source>
</reference>
<evidence type="ECO:0000256" key="1">
    <source>
        <dbReference type="ARBA" id="ARBA00022490"/>
    </source>
</evidence>
<comment type="similarity">
    <text evidence="6">Belongs to the RuvA family.</text>
</comment>
<dbReference type="GO" id="GO:0009379">
    <property type="term" value="C:Holliday junction helicase complex"/>
    <property type="evidence" value="ECO:0007669"/>
    <property type="project" value="InterPro"/>
</dbReference>
<dbReference type="Gene3D" id="2.40.50.140">
    <property type="entry name" value="Nucleic acid-binding proteins"/>
    <property type="match status" value="1"/>
</dbReference>
<keyword evidence="1 6" id="KW-0963">Cytoplasm</keyword>
<dbReference type="InterPro" id="IPR012340">
    <property type="entry name" value="NA-bd_OB-fold"/>
</dbReference>
<dbReference type="SUPFAM" id="SSF50249">
    <property type="entry name" value="Nucleic acid-binding proteins"/>
    <property type="match status" value="1"/>
</dbReference>
<evidence type="ECO:0000313" key="9">
    <source>
        <dbReference type="Proteomes" id="UP000000637"/>
    </source>
</evidence>
<dbReference type="InterPro" id="IPR010994">
    <property type="entry name" value="RuvA_2-like"/>
</dbReference>
<keyword evidence="2 6" id="KW-0227">DNA damage</keyword>
<dbReference type="Gene3D" id="1.10.8.10">
    <property type="entry name" value="DNA helicase RuvA subunit, C-terminal domain"/>
    <property type="match status" value="1"/>
</dbReference>
<evidence type="ECO:0000256" key="4">
    <source>
        <dbReference type="ARBA" id="ARBA00023172"/>
    </source>
</evidence>
<feature type="domain" description="Helix-hairpin-helix DNA-binding motif class 1" evidence="7">
    <location>
        <begin position="89"/>
        <end position="108"/>
    </location>
</feature>
<dbReference type="GO" id="GO:0009378">
    <property type="term" value="F:four-way junction helicase activity"/>
    <property type="evidence" value="ECO:0007669"/>
    <property type="project" value="InterPro"/>
</dbReference>
<dbReference type="GO" id="GO:0000400">
    <property type="term" value="F:four-way junction DNA binding"/>
    <property type="evidence" value="ECO:0007669"/>
    <property type="project" value="UniProtKB-UniRule"/>
</dbReference>
<comment type="function">
    <text evidence="6">The RuvA-RuvB-RuvC complex processes Holliday junction (HJ) DNA during genetic recombination and DNA repair, while the RuvA-RuvB complex plays an important role in the rescue of blocked DNA replication forks via replication fork reversal (RFR). RuvA specifically binds to HJ cruciform DNA, conferring on it an open structure. The RuvB hexamer acts as an ATP-dependent pump, pulling dsDNA into and through the RuvAB complex. HJ branch migration allows RuvC to scan DNA until it finds its consensus sequence, where it cleaves and resolves the cruciform DNA.</text>
</comment>
<feature type="domain" description="Helix-hairpin-helix DNA-binding motif class 1" evidence="7">
    <location>
        <begin position="124"/>
        <end position="143"/>
    </location>
</feature>
<keyword evidence="8" id="KW-0378">Hydrolase</keyword>
<evidence type="ECO:0000256" key="6">
    <source>
        <dbReference type="HAMAP-Rule" id="MF_00031"/>
    </source>
</evidence>
<dbReference type="GO" id="GO:0006310">
    <property type="term" value="P:DNA recombination"/>
    <property type="evidence" value="ECO:0007669"/>
    <property type="project" value="UniProtKB-UniRule"/>
</dbReference>
<keyword evidence="4 6" id="KW-0233">DNA recombination</keyword>